<dbReference type="RefSeq" id="WP_138403462.1">
    <property type="nucleotide sequence ID" value="NZ_VBSP01000001.1"/>
</dbReference>
<dbReference type="SMART" id="SM00382">
    <property type="entry name" value="AAA"/>
    <property type="match status" value="1"/>
</dbReference>
<organism evidence="8 9">
    <name type="scientific">Ruoffia tabacinasalis</name>
    <dbReference type="NCBI Taxonomy" id="87458"/>
    <lineage>
        <taxon>Bacteria</taxon>
        <taxon>Bacillati</taxon>
        <taxon>Bacillota</taxon>
        <taxon>Bacilli</taxon>
        <taxon>Lactobacillales</taxon>
        <taxon>Aerococcaceae</taxon>
        <taxon>Ruoffia</taxon>
    </lineage>
</organism>
<reference evidence="8 9" key="1">
    <citation type="submission" date="2019-05" db="EMBL/GenBank/DDBJ databases">
        <title>The metagenome of a microbial culture collection derived from dairy environment covers the genomic content of the human microbiome.</title>
        <authorList>
            <person name="Roder T."/>
            <person name="Wuthrich D."/>
            <person name="Sattari Z."/>
            <person name="Von Ah U."/>
            <person name="Bar C."/>
            <person name="Ronchi F."/>
            <person name="Macpherson A.J."/>
            <person name="Ganal-Vonarburg S.C."/>
            <person name="Bruggmann R."/>
            <person name="Vergeres G."/>
        </authorList>
    </citation>
    <scope>NUCLEOTIDE SEQUENCE [LARGE SCALE GENOMIC DNA]</scope>
    <source>
        <strain evidence="8 9">FAM 24227</strain>
    </source>
</reference>
<keyword evidence="4" id="KW-0547">Nucleotide-binding</keyword>
<gene>
    <name evidence="8" type="ORF">FEZ33_00730</name>
</gene>
<dbReference type="GO" id="GO:0016887">
    <property type="term" value="F:ATP hydrolysis activity"/>
    <property type="evidence" value="ECO:0007669"/>
    <property type="project" value="InterPro"/>
</dbReference>
<dbReference type="OrthoDB" id="9776369at2"/>
<dbReference type="PANTHER" id="PTHR42788:SF7">
    <property type="entry name" value="NITRATE ABC TRANSPORTER ATP-BINDING PROTEIN"/>
    <property type="match status" value="1"/>
</dbReference>
<protein>
    <submittedName>
        <fullName evidence="8">ATP-binding cassette domain-containing protein</fullName>
    </submittedName>
</protein>
<dbReference type="Pfam" id="PF00005">
    <property type="entry name" value="ABC_tran"/>
    <property type="match status" value="1"/>
</dbReference>
<dbReference type="AlphaFoldDB" id="A0A5R9EH80"/>
<dbReference type="Proteomes" id="UP000306420">
    <property type="component" value="Unassembled WGS sequence"/>
</dbReference>
<dbReference type="PANTHER" id="PTHR42788">
    <property type="entry name" value="TAURINE IMPORT ATP-BINDING PROTEIN-RELATED"/>
    <property type="match status" value="1"/>
</dbReference>
<dbReference type="InterPro" id="IPR003439">
    <property type="entry name" value="ABC_transporter-like_ATP-bd"/>
</dbReference>
<keyword evidence="3" id="KW-1003">Cell membrane</keyword>
<evidence type="ECO:0000256" key="6">
    <source>
        <dbReference type="ARBA" id="ARBA00023136"/>
    </source>
</evidence>
<evidence type="ECO:0000313" key="9">
    <source>
        <dbReference type="Proteomes" id="UP000306420"/>
    </source>
</evidence>
<keyword evidence="2" id="KW-0813">Transport</keyword>
<dbReference type="InterPro" id="IPR050166">
    <property type="entry name" value="ABC_transporter_ATP-bind"/>
</dbReference>
<dbReference type="GO" id="GO:0005886">
    <property type="term" value="C:plasma membrane"/>
    <property type="evidence" value="ECO:0007669"/>
    <property type="project" value="UniProtKB-SubCell"/>
</dbReference>
<name>A0A5R9EH80_9LACT</name>
<dbReference type="EMBL" id="VBSP01000001">
    <property type="protein sequence ID" value="TLQ49540.1"/>
    <property type="molecule type" value="Genomic_DNA"/>
</dbReference>
<accession>A0A5R9EH80</accession>
<feature type="domain" description="ABC transporter" evidence="7">
    <location>
        <begin position="6"/>
        <end position="253"/>
    </location>
</feature>
<dbReference type="SUPFAM" id="SSF52540">
    <property type="entry name" value="P-loop containing nucleoside triphosphate hydrolases"/>
    <property type="match status" value="1"/>
</dbReference>
<dbReference type="GO" id="GO:0005524">
    <property type="term" value="F:ATP binding"/>
    <property type="evidence" value="ECO:0007669"/>
    <property type="project" value="UniProtKB-KW"/>
</dbReference>
<sequence>MTENYLELNHVSKVFQRRTGDIVKGLEDITLSVKQGEIIAIIGTNGAGKSTLFNALTGHIEPDEGSILLNNTDITKIPQIKRASIVARVFQNPSMGTAPRMSVFENLMLASKRGKKRGLSLSLNAENKAEMAEYISQFNLDLEKRLDLPIEYLSGGQRQIISLVMATIQKPQLLLLDEHTSALDPRTAKQVMEMTHKMVTENNLTTLMITHHMQDAIKYGDRIVVLHQGKIANVYSKEEIASLEIGHLHELMEKLVEIEANAS</sequence>
<dbReference type="PROSITE" id="PS50893">
    <property type="entry name" value="ABC_TRANSPORTER_2"/>
    <property type="match status" value="1"/>
</dbReference>
<evidence type="ECO:0000256" key="3">
    <source>
        <dbReference type="ARBA" id="ARBA00022475"/>
    </source>
</evidence>
<comment type="caution">
    <text evidence="8">The sequence shown here is derived from an EMBL/GenBank/DDBJ whole genome shotgun (WGS) entry which is preliminary data.</text>
</comment>
<keyword evidence="6" id="KW-0472">Membrane</keyword>
<dbReference type="InterPro" id="IPR003593">
    <property type="entry name" value="AAA+_ATPase"/>
</dbReference>
<keyword evidence="5 8" id="KW-0067">ATP-binding</keyword>
<evidence type="ECO:0000256" key="1">
    <source>
        <dbReference type="ARBA" id="ARBA00004202"/>
    </source>
</evidence>
<evidence type="ECO:0000313" key="8">
    <source>
        <dbReference type="EMBL" id="TLQ49540.1"/>
    </source>
</evidence>
<proteinExistence type="predicted"/>
<dbReference type="Gene3D" id="3.40.50.300">
    <property type="entry name" value="P-loop containing nucleotide triphosphate hydrolases"/>
    <property type="match status" value="1"/>
</dbReference>
<evidence type="ECO:0000256" key="4">
    <source>
        <dbReference type="ARBA" id="ARBA00022741"/>
    </source>
</evidence>
<evidence type="ECO:0000259" key="7">
    <source>
        <dbReference type="PROSITE" id="PS50893"/>
    </source>
</evidence>
<evidence type="ECO:0000256" key="2">
    <source>
        <dbReference type="ARBA" id="ARBA00022448"/>
    </source>
</evidence>
<evidence type="ECO:0000256" key="5">
    <source>
        <dbReference type="ARBA" id="ARBA00022840"/>
    </source>
</evidence>
<comment type="subcellular location">
    <subcellularLocation>
        <location evidence="1">Cell membrane</location>
        <topology evidence="1">Peripheral membrane protein</topology>
    </subcellularLocation>
</comment>
<dbReference type="InterPro" id="IPR027417">
    <property type="entry name" value="P-loop_NTPase"/>
</dbReference>